<dbReference type="Gene3D" id="1.10.10.10">
    <property type="entry name" value="Winged helix-like DNA-binding domain superfamily/Winged helix DNA-binding domain"/>
    <property type="match status" value="1"/>
</dbReference>
<dbReference type="PANTHER" id="PTHR33221:SF16">
    <property type="entry name" value="HTH-TYPE TRANSCRIPTIONAL REGULATOR SLR0846-RELATED"/>
    <property type="match status" value="1"/>
</dbReference>
<name>A0A1W6MSX4_9HYPH</name>
<protein>
    <submittedName>
        <fullName evidence="1">Rrf2 family transcriptional regulator</fullName>
    </submittedName>
</protein>
<evidence type="ECO:0000313" key="1">
    <source>
        <dbReference type="EMBL" id="ARN80723.1"/>
    </source>
</evidence>
<dbReference type="RefSeq" id="WP_085770801.1">
    <property type="nucleotide sequence ID" value="NZ_AP027149.1"/>
</dbReference>
<dbReference type="KEGG" id="mbry:B1812_06145"/>
<gene>
    <name evidence="1" type="ORF">B1812_06145</name>
</gene>
<dbReference type="SUPFAM" id="SSF46785">
    <property type="entry name" value="Winged helix' DNA-binding domain"/>
    <property type="match status" value="1"/>
</dbReference>
<dbReference type="Proteomes" id="UP000193978">
    <property type="component" value="Chromosome"/>
</dbReference>
<sequence length="150" mass="16354">MTLLPRAARAALLAVLDVALHARGRPVSSKELATRHALPPRRLESLLQALVHAGVLKSLRGPSGGYELAKERRRLTLADVLRVALRVEEEGDLEPKIAPLSLEAAIAPALEEIEAEIFQRLEMVTLDDLCARALVYGFGSAEKTQADFEI</sequence>
<dbReference type="InterPro" id="IPR036390">
    <property type="entry name" value="WH_DNA-bd_sf"/>
</dbReference>
<dbReference type="Pfam" id="PF02082">
    <property type="entry name" value="Rrf2"/>
    <property type="match status" value="1"/>
</dbReference>
<organism evidence="1 2">
    <name type="scientific">Methylocystis bryophila</name>
    <dbReference type="NCBI Taxonomy" id="655015"/>
    <lineage>
        <taxon>Bacteria</taxon>
        <taxon>Pseudomonadati</taxon>
        <taxon>Pseudomonadota</taxon>
        <taxon>Alphaproteobacteria</taxon>
        <taxon>Hyphomicrobiales</taxon>
        <taxon>Methylocystaceae</taxon>
        <taxon>Methylocystis</taxon>
    </lineage>
</organism>
<dbReference type="PROSITE" id="PS51197">
    <property type="entry name" value="HTH_RRF2_2"/>
    <property type="match status" value="1"/>
</dbReference>
<dbReference type="AlphaFoldDB" id="A0A1W6MSX4"/>
<dbReference type="InterPro" id="IPR000944">
    <property type="entry name" value="Tscrpt_reg_Rrf2"/>
</dbReference>
<dbReference type="PANTHER" id="PTHR33221">
    <property type="entry name" value="WINGED HELIX-TURN-HELIX TRANSCRIPTIONAL REGULATOR, RRF2 FAMILY"/>
    <property type="match status" value="1"/>
</dbReference>
<dbReference type="InterPro" id="IPR036388">
    <property type="entry name" value="WH-like_DNA-bd_sf"/>
</dbReference>
<evidence type="ECO:0000313" key="2">
    <source>
        <dbReference type="Proteomes" id="UP000193978"/>
    </source>
</evidence>
<dbReference type="STRING" id="655015.B1812_06145"/>
<keyword evidence="2" id="KW-1185">Reference proteome</keyword>
<dbReference type="GO" id="GO:0003700">
    <property type="term" value="F:DNA-binding transcription factor activity"/>
    <property type="evidence" value="ECO:0007669"/>
    <property type="project" value="TreeGrafter"/>
</dbReference>
<dbReference type="NCBIfam" id="TIGR00738">
    <property type="entry name" value="rrf2_super"/>
    <property type="match status" value="1"/>
</dbReference>
<dbReference type="InterPro" id="IPR030489">
    <property type="entry name" value="TR_Rrf2-type_CS"/>
</dbReference>
<dbReference type="GO" id="GO:0005829">
    <property type="term" value="C:cytosol"/>
    <property type="evidence" value="ECO:0007669"/>
    <property type="project" value="TreeGrafter"/>
</dbReference>
<dbReference type="PROSITE" id="PS01332">
    <property type="entry name" value="HTH_RRF2_1"/>
    <property type="match status" value="1"/>
</dbReference>
<reference evidence="1 2" key="1">
    <citation type="submission" date="2017-02" db="EMBL/GenBank/DDBJ databases">
        <authorList>
            <person name="Peterson S.W."/>
        </authorList>
    </citation>
    <scope>NUCLEOTIDE SEQUENCE [LARGE SCALE GENOMIC DNA]</scope>
    <source>
        <strain evidence="1 2">S285</strain>
    </source>
</reference>
<proteinExistence type="predicted"/>
<dbReference type="EMBL" id="CP019948">
    <property type="protein sequence ID" value="ARN80723.1"/>
    <property type="molecule type" value="Genomic_DNA"/>
</dbReference>
<accession>A0A1W6MSX4</accession>